<dbReference type="InterPro" id="IPR000719">
    <property type="entry name" value="Prot_kinase_dom"/>
</dbReference>
<feature type="domain" description="Protein kinase" evidence="6">
    <location>
        <begin position="84"/>
        <end position="378"/>
    </location>
</feature>
<evidence type="ECO:0000313" key="7">
    <source>
        <dbReference type="EMBL" id="RPA83825.1"/>
    </source>
</evidence>
<dbReference type="FunFam" id="1.10.510.10:FF:000571">
    <property type="entry name" value="Maternal embryonic leucine zipper kinase"/>
    <property type="match status" value="1"/>
</dbReference>
<dbReference type="SUPFAM" id="SSF56112">
    <property type="entry name" value="Protein kinase-like (PK-like)"/>
    <property type="match status" value="1"/>
</dbReference>
<dbReference type="Pfam" id="PF00069">
    <property type="entry name" value="Pkinase"/>
    <property type="match status" value="1"/>
</dbReference>
<dbReference type="CDD" id="cd14008">
    <property type="entry name" value="STKc_LKB1_CaMKK"/>
    <property type="match status" value="1"/>
</dbReference>
<feature type="region of interest" description="Disordered" evidence="5">
    <location>
        <begin position="131"/>
        <end position="151"/>
    </location>
</feature>
<evidence type="ECO:0000256" key="5">
    <source>
        <dbReference type="SAM" id="MobiDB-lite"/>
    </source>
</evidence>
<organism evidence="7 8">
    <name type="scientific">Ascobolus immersus RN42</name>
    <dbReference type="NCBI Taxonomy" id="1160509"/>
    <lineage>
        <taxon>Eukaryota</taxon>
        <taxon>Fungi</taxon>
        <taxon>Dikarya</taxon>
        <taxon>Ascomycota</taxon>
        <taxon>Pezizomycotina</taxon>
        <taxon>Pezizomycetes</taxon>
        <taxon>Pezizales</taxon>
        <taxon>Ascobolaceae</taxon>
        <taxon>Ascobolus</taxon>
    </lineage>
</organism>
<dbReference type="InterPro" id="IPR008271">
    <property type="entry name" value="Ser/Thr_kinase_AS"/>
</dbReference>
<dbReference type="PROSITE" id="PS50011">
    <property type="entry name" value="PROTEIN_KINASE_DOM"/>
    <property type="match status" value="1"/>
</dbReference>
<sequence length="446" mass="50039">MSYSSTDSQVLRSDSESTIAHQDSIRTRWSSSPLSSVPSGAQSPLRHHRRALSNGPREVIETLNAITLYDQDHNGVQTRRVNQYIIKKEIGSGSFGSVYEAEDHTGKKFAIKEFSKSQLRKRARSNILRRAKGPGRRLPGRQHQRSVSDIHDDEEGGNALNLIKEEIAIMKKLDHPNVVHLFEVLDVPDDDSLYMVVEMCSKGVVMKVGYDTQAEPYPEEQCRVWFRDLILGIEYLHAQGIIHRDIKPDNLLLTDDDCLKIGDFGVSEMFKSDSKMETSKSSGSPAFLPPELCQAGHGSISGTAADIWSMGITLYCLLFGRLPYANYNLFELYKEICEADINLPDEMNPSLRDLLTRLLERDPNNRIRMDELREHPWVTNNGEDCLLPVEENTAQVALPTKEEIESSITLSLQQILTVVCFILTSLLIPVLSASAPRLKPTTSSGD</sequence>
<feature type="compositionally biased region" description="Basic residues" evidence="5">
    <location>
        <begin position="131"/>
        <end position="144"/>
    </location>
</feature>
<dbReference type="GO" id="GO:0005524">
    <property type="term" value="F:ATP binding"/>
    <property type="evidence" value="ECO:0007669"/>
    <property type="project" value="UniProtKB-UniRule"/>
</dbReference>
<dbReference type="GO" id="GO:0035556">
    <property type="term" value="P:intracellular signal transduction"/>
    <property type="evidence" value="ECO:0007669"/>
    <property type="project" value="TreeGrafter"/>
</dbReference>
<dbReference type="AlphaFoldDB" id="A0A3N4ICL5"/>
<dbReference type="PROSITE" id="PS00108">
    <property type="entry name" value="PROTEIN_KINASE_ST"/>
    <property type="match status" value="1"/>
</dbReference>
<dbReference type="InterPro" id="IPR011009">
    <property type="entry name" value="Kinase-like_dom_sf"/>
</dbReference>
<dbReference type="PANTHER" id="PTHR24346:SF77">
    <property type="entry name" value="SERINE THREONINE PROTEIN KINASE"/>
    <property type="match status" value="1"/>
</dbReference>
<dbReference type="EMBL" id="ML119662">
    <property type="protein sequence ID" value="RPA83825.1"/>
    <property type="molecule type" value="Genomic_DNA"/>
</dbReference>
<dbReference type="Gene3D" id="1.10.510.10">
    <property type="entry name" value="Transferase(Phosphotransferase) domain 1"/>
    <property type="match status" value="1"/>
</dbReference>
<dbReference type="SMART" id="SM00220">
    <property type="entry name" value="S_TKc"/>
    <property type="match status" value="1"/>
</dbReference>
<dbReference type="GO" id="GO:0005737">
    <property type="term" value="C:cytoplasm"/>
    <property type="evidence" value="ECO:0007669"/>
    <property type="project" value="TreeGrafter"/>
</dbReference>
<keyword evidence="7" id="KW-0418">Kinase</keyword>
<evidence type="ECO:0000256" key="2">
    <source>
        <dbReference type="ARBA" id="ARBA00022840"/>
    </source>
</evidence>
<dbReference type="PANTHER" id="PTHR24346">
    <property type="entry name" value="MAP/MICROTUBULE AFFINITY-REGULATING KINASE"/>
    <property type="match status" value="1"/>
</dbReference>
<dbReference type="Proteomes" id="UP000275078">
    <property type="component" value="Unassembled WGS sequence"/>
</dbReference>
<dbReference type="GO" id="GO:0004674">
    <property type="term" value="F:protein serine/threonine kinase activity"/>
    <property type="evidence" value="ECO:0007669"/>
    <property type="project" value="UniProtKB-KW"/>
</dbReference>
<evidence type="ECO:0000259" key="6">
    <source>
        <dbReference type="PROSITE" id="PS50011"/>
    </source>
</evidence>
<keyword evidence="7" id="KW-0808">Transferase</keyword>
<comment type="similarity">
    <text evidence="4">Belongs to the protein kinase superfamily.</text>
</comment>
<evidence type="ECO:0000256" key="3">
    <source>
        <dbReference type="PROSITE-ProRule" id="PRU10141"/>
    </source>
</evidence>
<feature type="region of interest" description="Disordered" evidence="5">
    <location>
        <begin position="1"/>
        <end position="53"/>
    </location>
</feature>
<keyword evidence="2 3" id="KW-0067">ATP-binding</keyword>
<feature type="compositionally biased region" description="Low complexity" evidence="5">
    <location>
        <begin position="27"/>
        <end position="43"/>
    </location>
</feature>
<dbReference type="STRING" id="1160509.A0A3N4ICL5"/>
<dbReference type="OrthoDB" id="68483at2759"/>
<protein>
    <submittedName>
        <fullName evidence="7">Kinase-like protein</fullName>
    </submittedName>
</protein>
<evidence type="ECO:0000256" key="1">
    <source>
        <dbReference type="ARBA" id="ARBA00022741"/>
    </source>
</evidence>
<keyword evidence="4" id="KW-0723">Serine/threonine-protein kinase</keyword>
<evidence type="ECO:0000313" key="8">
    <source>
        <dbReference type="Proteomes" id="UP000275078"/>
    </source>
</evidence>
<accession>A0A3N4ICL5</accession>
<dbReference type="Gene3D" id="3.30.200.20">
    <property type="entry name" value="Phosphorylase Kinase, domain 1"/>
    <property type="match status" value="1"/>
</dbReference>
<dbReference type="PROSITE" id="PS00107">
    <property type="entry name" value="PROTEIN_KINASE_ATP"/>
    <property type="match status" value="1"/>
</dbReference>
<evidence type="ECO:0000256" key="4">
    <source>
        <dbReference type="RuleBase" id="RU000304"/>
    </source>
</evidence>
<feature type="compositionally biased region" description="Polar residues" evidence="5">
    <location>
        <begin position="1"/>
        <end position="21"/>
    </location>
</feature>
<name>A0A3N4ICL5_ASCIM</name>
<feature type="binding site" evidence="3">
    <location>
        <position position="112"/>
    </location>
    <ligand>
        <name>ATP</name>
        <dbReference type="ChEBI" id="CHEBI:30616"/>
    </ligand>
</feature>
<gene>
    <name evidence="7" type="ORF">BJ508DRAFT_206654</name>
</gene>
<dbReference type="InterPro" id="IPR017441">
    <property type="entry name" value="Protein_kinase_ATP_BS"/>
</dbReference>
<keyword evidence="1 3" id="KW-0547">Nucleotide-binding</keyword>
<proteinExistence type="inferred from homology"/>
<keyword evidence="8" id="KW-1185">Reference proteome</keyword>
<reference evidence="7 8" key="1">
    <citation type="journal article" date="2018" name="Nat. Ecol. Evol.">
        <title>Pezizomycetes genomes reveal the molecular basis of ectomycorrhizal truffle lifestyle.</title>
        <authorList>
            <person name="Murat C."/>
            <person name="Payen T."/>
            <person name="Noel B."/>
            <person name="Kuo A."/>
            <person name="Morin E."/>
            <person name="Chen J."/>
            <person name="Kohler A."/>
            <person name="Krizsan K."/>
            <person name="Balestrini R."/>
            <person name="Da Silva C."/>
            <person name="Montanini B."/>
            <person name="Hainaut M."/>
            <person name="Levati E."/>
            <person name="Barry K.W."/>
            <person name="Belfiori B."/>
            <person name="Cichocki N."/>
            <person name="Clum A."/>
            <person name="Dockter R.B."/>
            <person name="Fauchery L."/>
            <person name="Guy J."/>
            <person name="Iotti M."/>
            <person name="Le Tacon F."/>
            <person name="Lindquist E.A."/>
            <person name="Lipzen A."/>
            <person name="Malagnac F."/>
            <person name="Mello A."/>
            <person name="Molinier V."/>
            <person name="Miyauchi S."/>
            <person name="Poulain J."/>
            <person name="Riccioni C."/>
            <person name="Rubini A."/>
            <person name="Sitrit Y."/>
            <person name="Splivallo R."/>
            <person name="Traeger S."/>
            <person name="Wang M."/>
            <person name="Zifcakova L."/>
            <person name="Wipf D."/>
            <person name="Zambonelli A."/>
            <person name="Paolocci F."/>
            <person name="Nowrousian M."/>
            <person name="Ottonello S."/>
            <person name="Baldrian P."/>
            <person name="Spatafora J.W."/>
            <person name="Henrissat B."/>
            <person name="Nagy L.G."/>
            <person name="Aury J.M."/>
            <person name="Wincker P."/>
            <person name="Grigoriev I.V."/>
            <person name="Bonfante P."/>
            <person name="Martin F.M."/>
        </authorList>
    </citation>
    <scope>NUCLEOTIDE SEQUENCE [LARGE SCALE GENOMIC DNA]</scope>
    <source>
        <strain evidence="7 8">RN42</strain>
    </source>
</reference>